<evidence type="ECO:0000256" key="5">
    <source>
        <dbReference type="ARBA" id="ARBA00023015"/>
    </source>
</evidence>
<dbReference type="CDD" id="cd07377">
    <property type="entry name" value="WHTH_GntR"/>
    <property type="match status" value="1"/>
</dbReference>
<dbReference type="InterPro" id="IPR004839">
    <property type="entry name" value="Aminotransferase_I/II_large"/>
</dbReference>
<evidence type="ECO:0000259" key="8">
    <source>
        <dbReference type="PROSITE" id="PS50949"/>
    </source>
</evidence>
<dbReference type="GO" id="GO:0003700">
    <property type="term" value="F:DNA-binding transcription factor activity"/>
    <property type="evidence" value="ECO:0007669"/>
    <property type="project" value="InterPro"/>
</dbReference>
<evidence type="ECO:0000313" key="10">
    <source>
        <dbReference type="Proteomes" id="UP000006859"/>
    </source>
</evidence>
<evidence type="ECO:0000256" key="4">
    <source>
        <dbReference type="ARBA" id="ARBA00022898"/>
    </source>
</evidence>
<evidence type="ECO:0000256" key="2">
    <source>
        <dbReference type="ARBA" id="ARBA00022576"/>
    </source>
</evidence>
<dbReference type="EMBL" id="CP002038">
    <property type="protein sequence ID" value="ADM99240.1"/>
    <property type="molecule type" value="Genomic_DNA"/>
</dbReference>
<evidence type="ECO:0000256" key="7">
    <source>
        <dbReference type="ARBA" id="ARBA00023163"/>
    </source>
</evidence>
<evidence type="ECO:0000256" key="6">
    <source>
        <dbReference type="ARBA" id="ARBA00023125"/>
    </source>
</evidence>
<dbReference type="GO" id="GO:0003677">
    <property type="term" value="F:DNA binding"/>
    <property type="evidence" value="ECO:0007669"/>
    <property type="project" value="UniProtKB-KW"/>
</dbReference>
<dbReference type="Pfam" id="PF00392">
    <property type="entry name" value="GntR"/>
    <property type="match status" value="1"/>
</dbReference>
<protein>
    <submittedName>
        <fullName evidence="9">Predicted DNA-binding transcriptional regulator with an aminotransferase domain</fullName>
        <ecNumber evidence="9">2.-.-.-</ecNumber>
    </submittedName>
</protein>
<dbReference type="GO" id="GO:0030170">
    <property type="term" value="F:pyridoxal phosphate binding"/>
    <property type="evidence" value="ECO:0007669"/>
    <property type="project" value="InterPro"/>
</dbReference>
<evidence type="ECO:0000256" key="3">
    <source>
        <dbReference type="ARBA" id="ARBA00022679"/>
    </source>
</evidence>
<dbReference type="KEGG" id="ddd:Dda3937_01828"/>
<evidence type="ECO:0000313" key="9">
    <source>
        <dbReference type="EMBL" id="ADM99240.1"/>
    </source>
</evidence>
<dbReference type="InterPro" id="IPR000524">
    <property type="entry name" value="Tscrpt_reg_HTH_GntR"/>
</dbReference>
<keyword evidence="10" id="KW-1185">Reference proteome</keyword>
<dbReference type="SMART" id="SM00345">
    <property type="entry name" value="HTH_GNTR"/>
    <property type="match status" value="1"/>
</dbReference>
<name>E0SKF1_DICD3</name>
<keyword evidence="7" id="KW-0804">Transcription</keyword>
<dbReference type="Gene3D" id="1.10.10.10">
    <property type="entry name" value="Winged helix-like DNA-binding domain superfamily/Winged helix DNA-binding domain"/>
    <property type="match status" value="1"/>
</dbReference>
<dbReference type="AlphaFoldDB" id="E0SKF1"/>
<dbReference type="eggNOG" id="COG1167">
    <property type="taxonomic scope" value="Bacteria"/>
</dbReference>
<dbReference type="InterPro" id="IPR036388">
    <property type="entry name" value="WH-like_DNA-bd_sf"/>
</dbReference>
<dbReference type="PANTHER" id="PTHR46577">
    <property type="entry name" value="HTH-TYPE TRANSCRIPTIONAL REGULATORY PROTEIN GABR"/>
    <property type="match status" value="1"/>
</dbReference>
<keyword evidence="6 9" id="KW-0238">DNA-binding</keyword>
<dbReference type="EC" id="2.-.-.-" evidence="9"/>
<dbReference type="HOGENOM" id="CLU_017584_0_0_6"/>
<gene>
    <name evidence="9" type="primary">ydcR</name>
    <name evidence="9" type="ordered locus">Dda3937_01828</name>
</gene>
<dbReference type="InterPro" id="IPR036390">
    <property type="entry name" value="WH_DNA-bd_sf"/>
</dbReference>
<dbReference type="CDD" id="cd00609">
    <property type="entry name" value="AAT_like"/>
    <property type="match status" value="1"/>
</dbReference>
<feature type="domain" description="HTH gntR-type" evidence="8">
    <location>
        <begin position="22"/>
        <end position="90"/>
    </location>
</feature>
<dbReference type="STRING" id="198628.Dda3937_01828"/>
<dbReference type="Gene3D" id="3.40.640.10">
    <property type="entry name" value="Type I PLP-dependent aspartate aminotransferase-like (Major domain)"/>
    <property type="match status" value="1"/>
</dbReference>
<dbReference type="PANTHER" id="PTHR46577:SF2">
    <property type="entry name" value="TRANSCRIPTIONAL REGULATORY PROTEIN"/>
    <property type="match status" value="1"/>
</dbReference>
<dbReference type="FunFam" id="3.40.640.10:FF:000023">
    <property type="entry name" value="Transcriptional regulator, GntR family"/>
    <property type="match status" value="1"/>
</dbReference>
<dbReference type="Pfam" id="PF00155">
    <property type="entry name" value="Aminotran_1_2"/>
    <property type="match status" value="1"/>
</dbReference>
<dbReference type="SUPFAM" id="SSF53383">
    <property type="entry name" value="PLP-dependent transferases"/>
    <property type="match status" value="1"/>
</dbReference>
<dbReference type="PROSITE" id="PS50949">
    <property type="entry name" value="HTH_GNTR"/>
    <property type="match status" value="1"/>
</dbReference>
<dbReference type="InterPro" id="IPR015422">
    <property type="entry name" value="PyrdxlP-dep_Trfase_small"/>
</dbReference>
<keyword evidence="5" id="KW-0805">Transcription regulation</keyword>
<proteinExistence type="inferred from homology"/>
<keyword evidence="4" id="KW-0663">Pyridoxal phosphate</keyword>
<accession>E0SKF1</accession>
<keyword evidence="2 9" id="KW-0032">Aminotransferase</keyword>
<dbReference type="SUPFAM" id="SSF46785">
    <property type="entry name" value="Winged helix' DNA-binding domain"/>
    <property type="match status" value="1"/>
</dbReference>
<evidence type="ECO:0000256" key="1">
    <source>
        <dbReference type="ARBA" id="ARBA00005384"/>
    </source>
</evidence>
<organism evidence="9 10">
    <name type="scientific">Dickeya dadantii (strain 3937)</name>
    <name type="common">Erwinia chrysanthemi (strain 3937)</name>
    <dbReference type="NCBI Taxonomy" id="198628"/>
    <lineage>
        <taxon>Bacteria</taxon>
        <taxon>Pseudomonadati</taxon>
        <taxon>Pseudomonadota</taxon>
        <taxon>Gammaproteobacteria</taxon>
        <taxon>Enterobacterales</taxon>
        <taxon>Pectobacteriaceae</taxon>
        <taxon>Dickeya</taxon>
    </lineage>
</organism>
<dbReference type="Gene3D" id="3.90.1150.10">
    <property type="entry name" value="Aspartate Aminotransferase, domain 1"/>
    <property type="match status" value="1"/>
</dbReference>
<comment type="similarity">
    <text evidence="1">In the C-terminal section; belongs to the class-I pyridoxal-phosphate-dependent aminotransferase family.</text>
</comment>
<dbReference type="InterPro" id="IPR015421">
    <property type="entry name" value="PyrdxlP-dep_Trfase_major"/>
</dbReference>
<dbReference type="GO" id="GO:0008483">
    <property type="term" value="F:transaminase activity"/>
    <property type="evidence" value="ECO:0007669"/>
    <property type="project" value="UniProtKB-KW"/>
</dbReference>
<dbReference type="InterPro" id="IPR015424">
    <property type="entry name" value="PyrdxlP-dep_Trfase"/>
</dbReference>
<dbReference type="Proteomes" id="UP000006859">
    <property type="component" value="Chromosome"/>
</dbReference>
<dbReference type="InterPro" id="IPR051446">
    <property type="entry name" value="HTH_trans_reg/aminotransferase"/>
</dbReference>
<sequence>MGATAAAGFCPAGAVPLRSFPLAKFEQLADQMQAQLQAGIWQPGEKLPSLREKAVHSGLSLMTVLHAYQLLESQGWIISRPQSGYYAAPRIERPIAPPASGEAVHLTENVDVNRFIFDVLRASRSPGVVPFGSAFPDPRLFPQRQLTRSLATVARRMQPENAVDNLPPGNERLRKQIAQRYALQGIAVSPDEIVITSGAMESLNLSLQMLTRPGDYVVVESPSFYGALQAIERLQLKAIAIATHPHTGIDLAALRQALRDYPIRACWLMTNFHNPLGCTLAWEKKQQLAALLHEYQVPLIEDDVYSELYTGTHRPLPVKALDKDGQVLHCSSFSKNLVAGFRVGWVAAGRWAQGIQRLQLMSTLSASAPMQLAVADYLATSSYDSHLRRLRRTLEQRKHRLYQAMKAHFPAGVDIYYAEGGYFLWLGLPEGVNSIELYQQALAQGISIAPGRMFTTGDKFDRYFRINTSFEWQEKTENAIIALAALLKKRLSCS</sequence>
<keyword evidence="3 9" id="KW-0808">Transferase</keyword>
<reference evidence="9 10" key="1">
    <citation type="journal article" date="2011" name="J. Bacteriol.">
        <title>Genome sequence of the plant-pathogenic bacterium Dickeya dadantii 3937.</title>
        <authorList>
            <person name="Glasner J.D."/>
            <person name="Yang C.H."/>
            <person name="Reverchon S."/>
            <person name="Hugouvieux-Cotte-Pattat N."/>
            <person name="Condemine G."/>
            <person name="Bohin J.P."/>
            <person name="Van Gijsegem F."/>
            <person name="Yang S."/>
            <person name="Franza T."/>
            <person name="Expert D."/>
            <person name="Plunkett G. III"/>
            <person name="San Francisco M.J."/>
            <person name="Charkowski A.O."/>
            <person name="Py B."/>
            <person name="Bell K."/>
            <person name="Rauscher L."/>
            <person name="Rodriguez-Palenzuela P."/>
            <person name="Toussaint A."/>
            <person name="Holeva M.C."/>
            <person name="He S.Y."/>
            <person name="Douet V."/>
            <person name="Boccara M."/>
            <person name="Blanco C."/>
            <person name="Toth I."/>
            <person name="Anderson B.D."/>
            <person name="Biehl B.S."/>
            <person name="Mau B."/>
            <person name="Flynn S.M."/>
            <person name="Barras F."/>
            <person name="Lindeberg M."/>
            <person name="Birch P.R."/>
            <person name="Tsuyumu S."/>
            <person name="Shi X."/>
            <person name="Hibbing M."/>
            <person name="Yap M.N."/>
            <person name="Carpentier M."/>
            <person name="Dassa E."/>
            <person name="Umehara M."/>
            <person name="Kim J.F."/>
            <person name="Rusch M."/>
            <person name="Soni P."/>
            <person name="Mayhew G.F."/>
            <person name="Fouts D.E."/>
            <person name="Gill S.R."/>
            <person name="Blattner F.R."/>
            <person name="Keen N.T."/>
            <person name="Perna N.T."/>
        </authorList>
    </citation>
    <scope>NUCLEOTIDE SEQUENCE [LARGE SCALE GENOMIC DNA]</scope>
    <source>
        <strain evidence="9 10">3937</strain>
    </source>
</reference>